<keyword evidence="10" id="KW-1185">Reference proteome</keyword>
<dbReference type="Gene3D" id="3.10.170.10">
    <property type="match status" value="1"/>
</dbReference>
<proteinExistence type="inferred from homology"/>
<protein>
    <recommendedName>
        <fullName evidence="11">Neutral metalloproteinase</fullName>
    </recommendedName>
</protein>
<keyword evidence="2" id="KW-0645">Protease</keyword>
<evidence type="ECO:0000256" key="2">
    <source>
        <dbReference type="ARBA" id="ARBA00022670"/>
    </source>
</evidence>
<dbReference type="InterPro" id="IPR001570">
    <property type="entry name" value="Peptidase_M4_C_domain"/>
</dbReference>
<organism evidence="9 10">
    <name type="scientific">Cristinia sonorae</name>
    <dbReference type="NCBI Taxonomy" id="1940300"/>
    <lineage>
        <taxon>Eukaryota</taxon>
        <taxon>Fungi</taxon>
        <taxon>Dikarya</taxon>
        <taxon>Basidiomycota</taxon>
        <taxon>Agaricomycotina</taxon>
        <taxon>Agaricomycetes</taxon>
        <taxon>Agaricomycetidae</taxon>
        <taxon>Agaricales</taxon>
        <taxon>Pleurotineae</taxon>
        <taxon>Stephanosporaceae</taxon>
        <taxon>Cristinia</taxon>
    </lineage>
</organism>
<reference evidence="9" key="1">
    <citation type="journal article" date="2021" name="New Phytol.">
        <title>Evolutionary innovations through gain and loss of genes in the ectomycorrhizal Boletales.</title>
        <authorList>
            <person name="Wu G."/>
            <person name="Miyauchi S."/>
            <person name="Morin E."/>
            <person name="Kuo A."/>
            <person name="Drula E."/>
            <person name="Varga T."/>
            <person name="Kohler A."/>
            <person name="Feng B."/>
            <person name="Cao Y."/>
            <person name="Lipzen A."/>
            <person name="Daum C."/>
            <person name="Hundley H."/>
            <person name="Pangilinan J."/>
            <person name="Johnson J."/>
            <person name="Barry K."/>
            <person name="LaButti K."/>
            <person name="Ng V."/>
            <person name="Ahrendt S."/>
            <person name="Min B."/>
            <person name="Choi I.G."/>
            <person name="Park H."/>
            <person name="Plett J.M."/>
            <person name="Magnuson J."/>
            <person name="Spatafora J.W."/>
            <person name="Nagy L.G."/>
            <person name="Henrissat B."/>
            <person name="Grigoriev I.V."/>
            <person name="Yang Z.L."/>
            <person name="Xu J."/>
            <person name="Martin F.M."/>
        </authorList>
    </citation>
    <scope>NUCLEOTIDE SEQUENCE</scope>
    <source>
        <strain evidence="9">KKN 215</strain>
    </source>
</reference>
<dbReference type="InterPro" id="IPR027268">
    <property type="entry name" value="Peptidase_M4/M1_CTD_sf"/>
</dbReference>
<evidence type="ECO:0000259" key="8">
    <source>
        <dbReference type="Pfam" id="PF02868"/>
    </source>
</evidence>
<dbReference type="CDD" id="cd09597">
    <property type="entry name" value="M4_TLP"/>
    <property type="match status" value="1"/>
</dbReference>
<dbReference type="AlphaFoldDB" id="A0A8K0UTI5"/>
<dbReference type="SUPFAM" id="SSF55486">
    <property type="entry name" value="Metalloproteases ('zincins'), catalytic domain"/>
    <property type="match status" value="1"/>
</dbReference>
<evidence type="ECO:0000256" key="3">
    <source>
        <dbReference type="ARBA" id="ARBA00022723"/>
    </source>
</evidence>
<keyword evidence="3" id="KW-0479">Metal-binding</keyword>
<dbReference type="GO" id="GO:0046872">
    <property type="term" value="F:metal ion binding"/>
    <property type="evidence" value="ECO:0007669"/>
    <property type="project" value="UniProtKB-KW"/>
</dbReference>
<dbReference type="GO" id="GO:0004222">
    <property type="term" value="F:metalloendopeptidase activity"/>
    <property type="evidence" value="ECO:0007669"/>
    <property type="project" value="InterPro"/>
</dbReference>
<comment type="similarity">
    <text evidence="1">Belongs to the peptidase M4 family.</text>
</comment>
<dbReference type="OrthoDB" id="2962374at2759"/>
<evidence type="ECO:0000256" key="1">
    <source>
        <dbReference type="ARBA" id="ARBA00009388"/>
    </source>
</evidence>
<evidence type="ECO:0000256" key="4">
    <source>
        <dbReference type="ARBA" id="ARBA00022801"/>
    </source>
</evidence>
<dbReference type="Pfam" id="PF02868">
    <property type="entry name" value="Peptidase_M4_C"/>
    <property type="match status" value="1"/>
</dbReference>
<dbReference type="GO" id="GO:0006508">
    <property type="term" value="P:proteolysis"/>
    <property type="evidence" value="ECO:0007669"/>
    <property type="project" value="UniProtKB-KW"/>
</dbReference>
<gene>
    <name evidence="9" type="ORF">BXZ70DRAFT_768283</name>
</gene>
<name>A0A8K0UTI5_9AGAR</name>
<dbReference type="PANTHER" id="PTHR43579:SF1">
    <property type="entry name" value="NEUTRAL METALLOPROTEINASE"/>
    <property type="match status" value="1"/>
</dbReference>
<evidence type="ECO:0000313" key="9">
    <source>
        <dbReference type="EMBL" id="KAH8103039.1"/>
    </source>
</evidence>
<feature type="domain" description="Peptidase M4" evidence="7">
    <location>
        <begin position="133"/>
        <end position="207"/>
    </location>
</feature>
<keyword evidence="5" id="KW-0862">Zinc</keyword>
<accession>A0A8K0UTI5</accession>
<evidence type="ECO:0000259" key="7">
    <source>
        <dbReference type="Pfam" id="PF01447"/>
    </source>
</evidence>
<dbReference type="PANTHER" id="PTHR43579">
    <property type="match status" value="1"/>
</dbReference>
<keyword evidence="6" id="KW-0482">Metalloprotease</keyword>
<feature type="domain" description="Peptidase M4 C-terminal" evidence="8">
    <location>
        <begin position="210"/>
        <end position="381"/>
    </location>
</feature>
<dbReference type="Proteomes" id="UP000813824">
    <property type="component" value="Unassembled WGS sequence"/>
</dbReference>
<dbReference type="InterPro" id="IPR013856">
    <property type="entry name" value="Peptidase_M4_domain"/>
</dbReference>
<evidence type="ECO:0008006" key="11">
    <source>
        <dbReference type="Google" id="ProtNLM"/>
    </source>
</evidence>
<evidence type="ECO:0000256" key="5">
    <source>
        <dbReference type="ARBA" id="ARBA00022833"/>
    </source>
</evidence>
<dbReference type="Gene3D" id="1.10.390.10">
    <property type="entry name" value="Neutral Protease Domain 2"/>
    <property type="match status" value="1"/>
</dbReference>
<keyword evidence="4" id="KW-0378">Hydrolase</keyword>
<dbReference type="EMBL" id="JAEVFJ010000008">
    <property type="protein sequence ID" value="KAH8103039.1"/>
    <property type="molecule type" value="Genomic_DNA"/>
</dbReference>
<evidence type="ECO:0000313" key="10">
    <source>
        <dbReference type="Proteomes" id="UP000813824"/>
    </source>
</evidence>
<sequence>MSSETMNGDHSGRCCCCFVIPPYILNNIVNHPNAPDSAKTYAREALLHTGSMHQRRNGYVARRLNAAQGQSTGVVPGIVLSNISSSTATATTTKRLNRMIYSASHTEILDYTLLRSEGGAATSDVAERECYDGFGSTFQFYSDIFDRNSINNGGITLTGTIHFSNNYSNAFWDGAQMVFGDGDGIYFNRFTASLDVIGHELTHGVTQYTANLVYKGQSGALNESMSDVFGIMVKQYKLNQTAAQSNWLIGAELFTSRVNGVALRSMKRPGTAYNDSVIGKDLQTSTYAEVLSNYYPDNDDNGGVHIHSGVPNRAFYLVATNLGGYSWDRAGRIWWAVLSGGQLKPTANFHDFAKLTCAQAESLYGSSVKAVVEKAWRDVGIEVGTPVKSIAGTWVGSKSRARLEIIFTLSGSTLTGAGSHKLDNTTLIFRVINGYYGSDRSLRFDISYGTPNTSNEKFTGTMYPDADAISGTWESEDRAAYVAAGWPDSDILSGSFNLIKTS</sequence>
<dbReference type="InterPro" id="IPR052759">
    <property type="entry name" value="Metalloprotease_M4"/>
</dbReference>
<comment type="caution">
    <text evidence="9">The sequence shown here is derived from an EMBL/GenBank/DDBJ whole genome shotgun (WGS) entry which is preliminary data.</text>
</comment>
<dbReference type="Pfam" id="PF01447">
    <property type="entry name" value="Peptidase_M4"/>
    <property type="match status" value="1"/>
</dbReference>
<evidence type="ECO:0000256" key="6">
    <source>
        <dbReference type="ARBA" id="ARBA00023049"/>
    </source>
</evidence>
<dbReference type="PRINTS" id="PR00730">
    <property type="entry name" value="THERMOLYSIN"/>
</dbReference>
<dbReference type="InterPro" id="IPR023612">
    <property type="entry name" value="Peptidase_M4"/>
</dbReference>